<dbReference type="PANTHER" id="PTHR31379:SF4">
    <property type="entry name" value="F-BOX C PROTEIN-RELATED"/>
    <property type="match status" value="1"/>
</dbReference>
<dbReference type="Proteomes" id="UP000095282">
    <property type="component" value="Unplaced"/>
</dbReference>
<protein>
    <submittedName>
        <fullName evidence="2">FBA_2 domain-containing protein</fullName>
    </submittedName>
</protein>
<evidence type="ECO:0000313" key="1">
    <source>
        <dbReference type="Proteomes" id="UP000095282"/>
    </source>
</evidence>
<sequence>MKPLTYQCLQMVLQEMSFMKRKELYAKCPAIRKQEERIGYRVNEMSVSQTSTHCWIDVDNIETEINDCPEDKTKKCGVIMTNGKTGATVKQSIDVDPVEAAEKWITYILNRLNTRIQLFYLIQSPICLLKCDHPITIINLTMYVRSEVPEDSGRSSWLQTTVPVRHLTTDRVFRDDTMKTARSVKIIQDDNIDGKILSEWQAIKISTDQPIPLEQIVIYCTGIAESGRPIGFRCESYIKFLNMEHSTLDWLAKKANARKTSWNGRKCFTISLNNASELNVHGNLDNRSNCLIIEVNEKGTAIDRR</sequence>
<dbReference type="AlphaFoldDB" id="A0A1I7V119"/>
<reference evidence="2" key="1">
    <citation type="submission" date="2016-11" db="UniProtKB">
        <authorList>
            <consortium name="WormBaseParasite"/>
        </authorList>
    </citation>
    <scope>IDENTIFICATION</scope>
</reference>
<keyword evidence="1" id="KW-1185">Reference proteome</keyword>
<dbReference type="eggNOG" id="ENOG502TJVU">
    <property type="taxonomic scope" value="Eukaryota"/>
</dbReference>
<dbReference type="WBParaSite" id="Csp11.Scaffold630.g21339.t1">
    <property type="protein sequence ID" value="Csp11.Scaffold630.g21339.t1"/>
    <property type="gene ID" value="Csp11.Scaffold630.g21339"/>
</dbReference>
<organism evidence="1 2">
    <name type="scientific">Caenorhabditis tropicalis</name>
    <dbReference type="NCBI Taxonomy" id="1561998"/>
    <lineage>
        <taxon>Eukaryota</taxon>
        <taxon>Metazoa</taxon>
        <taxon>Ecdysozoa</taxon>
        <taxon>Nematoda</taxon>
        <taxon>Chromadorea</taxon>
        <taxon>Rhabditida</taxon>
        <taxon>Rhabditina</taxon>
        <taxon>Rhabditomorpha</taxon>
        <taxon>Rhabditoidea</taxon>
        <taxon>Rhabditidae</taxon>
        <taxon>Peloderinae</taxon>
        <taxon>Caenorhabditis</taxon>
    </lineage>
</organism>
<dbReference type="InterPro" id="IPR021942">
    <property type="entry name" value="DUF3557"/>
</dbReference>
<proteinExistence type="predicted"/>
<name>A0A1I7V119_9PELO</name>
<accession>A0A1I7V119</accession>
<evidence type="ECO:0000313" key="2">
    <source>
        <dbReference type="WBParaSite" id="Csp11.Scaffold630.g21339.t1"/>
    </source>
</evidence>
<dbReference type="PANTHER" id="PTHR31379">
    <property type="entry name" value="F-BOX C PROTEIN-RELATED-RELATED"/>
    <property type="match status" value="1"/>
</dbReference>